<dbReference type="GO" id="GO:0006355">
    <property type="term" value="P:regulation of DNA-templated transcription"/>
    <property type="evidence" value="ECO:0007669"/>
    <property type="project" value="InterPro"/>
</dbReference>
<accession>A0A7W2EJJ7</accession>
<dbReference type="InterPro" id="IPR016032">
    <property type="entry name" value="Sig_transdc_resp-reg_C-effctor"/>
</dbReference>
<dbReference type="SUPFAM" id="SSF46894">
    <property type="entry name" value="C-terminal effector domain of the bipartite response regulators"/>
    <property type="match status" value="1"/>
</dbReference>
<dbReference type="InterPro" id="IPR039420">
    <property type="entry name" value="WalR-like"/>
</dbReference>
<dbReference type="GO" id="GO:0003677">
    <property type="term" value="F:DNA binding"/>
    <property type="evidence" value="ECO:0007669"/>
    <property type="project" value="UniProtKB-KW"/>
</dbReference>
<dbReference type="PROSITE" id="PS00622">
    <property type="entry name" value="HTH_LUXR_1"/>
    <property type="match status" value="1"/>
</dbReference>
<dbReference type="PANTHER" id="PTHR43214:SF43">
    <property type="entry name" value="TWO-COMPONENT RESPONSE REGULATOR"/>
    <property type="match status" value="1"/>
</dbReference>
<evidence type="ECO:0000259" key="4">
    <source>
        <dbReference type="PROSITE" id="PS50043"/>
    </source>
</evidence>
<dbReference type="PROSITE" id="PS50043">
    <property type="entry name" value="HTH_LUXR_2"/>
    <property type="match status" value="1"/>
</dbReference>
<sequence>MNTVLNNMTVLLADDHAIVRKGFRLLLEGAGTARVLEADCGETALTLFEQAAPDVLVMDISMPGMGGLAALARLLAHRPGARVLMLSAYHESIVPMRALKAGALGYLSKRCQPDELVRAVRQVGQGRRYIDPELAQAVALANLSGDADPASTLTEKEMQVFMQLAQGRSVNAVAQDFHLSPSTVGTHLYHIKQKLNISNGAEMTMVALRSGLLDV</sequence>
<dbReference type="InterPro" id="IPR058245">
    <property type="entry name" value="NreC/VraR/RcsB-like_REC"/>
</dbReference>
<dbReference type="InterPro" id="IPR001789">
    <property type="entry name" value="Sig_transdc_resp-reg_receiver"/>
</dbReference>
<dbReference type="Proteomes" id="UP000566711">
    <property type="component" value="Unassembled WGS sequence"/>
</dbReference>
<dbReference type="Pfam" id="PF00196">
    <property type="entry name" value="GerE"/>
    <property type="match status" value="1"/>
</dbReference>
<reference evidence="6 7" key="1">
    <citation type="submission" date="2020-07" db="EMBL/GenBank/DDBJ databases">
        <title>Novel species isolated from subtropical streams in China.</title>
        <authorList>
            <person name="Lu H."/>
        </authorList>
    </citation>
    <scope>NUCLEOTIDE SEQUENCE [LARGE SCALE GENOMIC DNA]</scope>
    <source>
        <strain evidence="6 7">FT3S</strain>
    </source>
</reference>
<keyword evidence="1 3" id="KW-0597">Phosphoprotein</keyword>
<dbReference type="AlphaFoldDB" id="A0A7W2EJJ7"/>
<dbReference type="Pfam" id="PF00072">
    <property type="entry name" value="Response_reg"/>
    <property type="match status" value="1"/>
</dbReference>
<dbReference type="Gene3D" id="3.40.50.2300">
    <property type="match status" value="1"/>
</dbReference>
<evidence type="ECO:0000256" key="1">
    <source>
        <dbReference type="ARBA" id="ARBA00022553"/>
    </source>
</evidence>
<comment type="caution">
    <text evidence="6">The sequence shown here is derived from an EMBL/GenBank/DDBJ whole genome shotgun (WGS) entry which is preliminary data.</text>
</comment>
<dbReference type="SMART" id="SM00448">
    <property type="entry name" value="REC"/>
    <property type="match status" value="1"/>
</dbReference>
<evidence type="ECO:0000313" key="6">
    <source>
        <dbReference type="EMBL" id="MBA5607073.1"/>
    </source>
</evidence>
<feature type="domain" description="HTH luxR-type" evidence="4">
    <location>
        <begin position="146"/>
        <end position="211"/>
    </location>
</feature>
<feature type="modified residue" description="4-aspartylphosphate" evidence="3">
    <location>
        <position position="59"/>
    </location>
</feature>
<dbReference type="CDD" id="cd06170">
    <property type="entry name" value="LuxR_C_like"/>
    <property type="match status" value="1"/>
</dbReference>
<dbReference type="CDD" id="cd17535">
    <property type="entry name" value="REC_NarL-like"/>
    <property type="match status" value="1"/>
</dbReference>
<feature type="domain" description="Response regulatory" evidence="5">
    <location>
        <begin position="9"/>
        <end position="124"/>
    </location>
</feature>
<dbReference type="PROSITE" id="PS50110">
    <property type="entry name" value="RESPONSE_REGULATORY"/>
    <property type="match status" value="1"/>
</dbReference>
<proteinExistence type="predicted"/>
<evidence type="ECO:0000256" key="3">
    <source>
        <dbReference type="PROSITE-ProRule" id="PRU00169"/>
    </source>
</evidence>
<name>A0A7W2EJJ7_9BURK</name>
<keyword evidence="2" id="KW-0238">DNA-binding</keyword>
<dbReference type="InterPro" id="IPR000792">
    <property type="entry name" value="Tscrpt_reg_LuxR_C"/>
</dbReference>
<dbReference type="GO" id="GO:0000160">
    <property type="term" value="P:phosphorelay signal transduction system"/>
    <property type="evidence" value="ECO:0007669"/>
    <property type="project" value="InterPro"/>
</dbReference>
<evidence type="ECO:0000313" key="7">
    <source>
        <dbReference type="Proteomes" id="UP000566711"/>
    </source>
</evidence>
<dbReference type="RefSeq" id="WP_182219293.1">
    <property type="nucleotide sequence ID" value="NZ_JACEZS010000014.1"/>
</dbReference>
<organism evidence="6 7">
    <name type="scientific">Rugamonas fusca</name>
    <dbReference type="NCBI Taxonomy" id="2758568"/>
    <lineage>
        <taxon>Bacteria</taxon>
        <taxon>Pseudomonadati</taxon>
        <taxon>Pseudomonadota</taxon>
        <taxon>Betaproteobacteria</taxon>
        <taxon>Burkholderiales</taxon>
        <taxon>Oxalobacteraceae</taxon>
        <taxon>Telluria group</taxon>
        <taxon>Rugamonas</taxon>
    </lineage>
</organism>
<dbReference type="PANTHER" id="PTHR43214">
    <property type="entry name" value="TWO-COMPONENT RESPONSE REGULATOR"/>
    <property type="match status" value="1"/>
</dbReference>
<gene>
    <name evidence="6" type="ORF">H3H36_17080</name>
</gene>
<dbReference type="SUPFAM" id="SSF52172">
    <property type="entry name" value="CheY-like"/>
    <property type="match status" value="1"/>
</dbReference>
<dbReference type="InterPro" id="IPR011006">
    <property type="entry name" value="CheY-like_superfamily"/>
</dbReference>
<protein>
    <submittedName>
        <fullName evidence="6">Response regulator</fullName>
    </submittedName>
</protein>
<dbReference type="SMART" id="SM00421">
    <property type="entry name" value="HTH_LUXR"/>
    <property type="match status" value="1"/>
</dbReference>
<evidence type="ECO:0000256" key="2">
    <source>
        <dbReference type="ARBA" id="ARBA00023125"/>
    </source>
</evidence>
<evidence type="ECO:0000259" key="5">
    <source>
        <dbReference type="PROSITE" id="PS50110"/>
    </source>
</evidence>
<dbReference type="EMBL" id="JACEZS010000014">
    <property type="protein sequence ID" value="MBA5607073.1"/>
    <property type="molecule type" value="Genomic_DNA"/>
</dbReference>
<keyword evidence="7" id="KW-1185">Reference proteome</keyword>
<dbReference type="PRINTS" id="PR00038">
    <property type="entry name" value="HTHLUXR"/>
</dbReference>